<evidence type="ECO:0000259" key="4">
    <source>
        <dbReference type="PROSITE" id="PS00745"/>
    </source>
</evidence>
<gene>
    <name evidence="5" type="ORF">TAPDE_004813</name>
</gene>
<dbReference type="SUPFAM" id="SSF75620">
    <property type="entry name" value="Release factor"/>
    <property type="match status" value="1"/>
</dbReference>
<organism evidence="5 6">
    <name type="scientific">Taphrina deformans (strain PYCC 5710 / ATCC 11124 / CBS 356.35 / IMI 108563 / JCM 9778 / NBRC 8474)</name>
    <name type="common">Peach leaf curl fungus</name>
    <name type="synonym">Lalaria deformans</name>
    <dbReference type="NCBI Taxonomy" id="1097556"/>
    <lineage>
        <taxon>Eukaryota</taxon>
        <taxon>Fungi</taxon>
        <taxon>Dikarya</taxon>
        <taxon>Ascomycota</taxon>
        <taxon>Taphrinomycotina</taxon>
        <taxon>Taphrinomycetes</taxon>
        <taxon>Taphrinales</taxon>
        <taxon>Taphrinaceae</taxon>
        <taxon>Taphrina</taxon>
    </lineage>
</organism>
<keyword evidence="3" id="KW-0648">Protein biosynthesis</keyword>
<dbReference type="Gene3D" id="3.30.70.1660">
    <property type="match status" value="1"/>
</dbReference>
<dbReference type="Pfam" id="PF03462">
    <property type="entry name" value="PCRF"/>
    <property type="match status" value="1"/>
</dbReference>
<dbReference type="EMBL" id="CAHR02000228">
    <property type="protein sequence ID" value="CCG84363.1"/>
    <property type="molecule type" value="Genomic_DNA"/>
</dbReference>
<reference evidence="5 6" key="1">
    <citation type="journal article" date="2013" name="MBio">
        <title>Genome sequencing of the plant pathogen Taphrina deformans, the causal agent of peach leaf curl.</title>
        <authorList>
            <person name="Cisse O.H."/>
            <person name="Almeida J.M.G.C.F."/>
            <person name="Fonseca A."/>
            <person name="Kumar A.A."/>
            <person name="Salojaervi J."/>
            <person name="Overmyer K."/>
            <person name="Hauser P.M."/>
            <person name="Pagni M."/>
        </authorList>
    </citation>
    <scope>NUCLEOTIDE SEQUENCE [LARGE SCALE GENOMIC DNA]</scope>
    <source>
        <strain evidence="6">PYCC 5710 / ATCC 11124 / CBS 356.35 / IMI 108563 / JCM 9778 / NBRC 8474</strain>
    </source>
</reference>
<dbReference type="PANTHER" id="PTHR43804">
    <property type="entry name" value="LD18447P"/>
    <property type="match status" value="1"/>
</dbReference>
<dbReference type="Pfam" id="PF00472">
    <property type="entry name" value="RF-1"/>
    <property type="match status" value="1"/>
</dbReference>
<dbReference type="eggNOG" id="KOG2726">
    <property type="taxonomic scope" value="Eukaryota"/>
</dbReference>
<sequence length="338" mass="37273">MGMNIQKAWSLNSEELARIIACTQDPDMRALAQEELSTSAEDIASCTEQMMKVLTPKHPQGHLPALLEIRSGVGGDEANIFANDLLKMYEKYATTMRWQLRTYSVSRTEIGDGVTEAIIAISGPDAFGKLRGEAGVHRVQRTPATESKGRTHTSTVSINVLPEIDDSCEESEFEKIDLSEVKLEVMRSRGAGGQHVNRTESAVRLTHIPTGLTISMQDSRSQHANKRAAFAILRSKLSALRREKAAAVQVGLRRSQVTSADRSEKIRTYNYAQSRVTDHRCGYTSHDLEGIMSGAGSLDIMMEEVNQWFANVELQRLVENDTQNLSSDFAAQAESSAA</sequence>
<evidence type="ECO:0000256" key="2">
    <source>
        <dbReference type="ARBA" id="ARBA00022481"/>
    </source>
</evidence>
<dbReference type="OrthoDB" id="2019491at2759"/>
<evidence type="ECO:0000256" key="1">
    <source>
        <dbReference type="ARBA" id="ARBA00010835"/>
    </source>
</evidence>
<dbReference type="FunFam" id="3.30.160.20:FF:000004">
    <property type="entry name" value="Peptide chain release factor 1"/>
    <property type="match status" value="1"/>
</dbReference>
<dbReference type="VEuPathDB" id="FungiDB:TAPDE_004813"/>
<dbReference type="SMART" id="SM00937">
    <property type="entry name" value="PCRF"/>
    <property type="match status" value="1"/>
</dbReference>
<evidence type="ECO:0000256" key="3">
    <source>
        <dbReference type="ARBA" id="ARBA00022917"/>
    </source>
</evidence>
<dbReference type="InterPro" id="IPR005139">
    <property type="entry name" value="PCRF"/>
</dbReference>
<dbReference type="InterPro" id="IPR000352">
    <property type="entry name" value="Pep_chain_release_fac_I"/>
</dbReference>
<dbReference type="GO" id="GO:0003747">
    <property type="term" value="F:translation release factor activity"/>
    <property type="evidence" value="ECO:0007669"/>
    <property type="project" value="InterPro"/>
</dbReference>
<dbReference type="STRING" id="1097556.R4XFB8"/>
<name>R4XFB8_TAPDE</name>
<dbReference type="PANTHER" id="PTHR43804:SF7">
    <property type="entry name" value="LD18447P"/>
    <property type="match status" value="1"/>
</dbReference>
<feature type="domain" description="Prokaryotic-type class I peptide chain release factors" evidence="4">
    <location>
        <begin position="187"/>
        <end position="203"/>
    </location>
</feature>
<comment type="similarity">
    <text evidence="1">Belongs to the prokaryotic/mitochondrial release factor family.</text>
</comment>
<comment type="caution">
    <text evidence="5">The sequence shown here is derived from an EMBL/GenBank/DDBJ whole genome shotgun (WGS) entry which is preliminary data.</text>
</comment>
<dbReference type="PROSITE" id="PS00745">
    <property type="entry name" value="RF_PROK_I"/>
    <property type="match status" value="1"/>
</dbReference>
<dbReference type="InterPro" id="IPR045853">
    <property type="entry name" value="Pep_chain_release_fac_I_sf"/>
</dbReference>
<dbReference type="AlphaFoldDB" id="R4XFB8"/>
<dbReference type="Gene3D" id="6.10.140.1950">
    <property type="match status" value="1"/>
</dbReference>
<dbReference type="GO" id="GO:0032543">
    <property type="term" value="P:mitochondrial translation"/>
    <property type="evidence" value="ECO:0007669"/>
    <property type="project" value="UniProtKB-ARBA"/>
</dbReference>
<keyword evidence="6" id="KW-1185">Reference proteome</keyword>
<proteinExistence type="inferred from homology"/>
<dbReference type="InterPro" id="IPR050057">
    <property type="entry name" value="Prokaryotic/Mito_RF"/>
</dbReference>
<keyword evidence="2" id="KW-0488">Methylation</keyword>
<dbReference type="Gene3D" id="3.30.160.20">
    <property type="match status" value="1"/>
</dbReference>
<dbReference type="GO" id="GO:0005739">
    <property type="term" value="C:mitochondrion"/>
    <property type="evidence" value="ECO:0007669"/>
    <property type="project" value="UniProtKB-ARBA"/>
</dbReference>
<protein>
    <recommendedName>
        <fullName evidence="4">Prokaryotic-type class I peptide chain release factors domain-containing protein</fullName>
    </recommendedName>
</protein>
<dbReference type="Proteomes" id="UP000013776">
    <property type="component" value="Unassembled WGS sequence"/>
</dbReference>
<evidence type="ECO:0000313" key="5">
    <source>
        <dbReference type="EMBL" id="CCG84363.1"/>
    </source>
</evidence>
<accession>R4XFB8</accession>
<evidence type="ECO:0000313" key="6">
    <source>
        <dbReference type="Proteomes" id="UP000013776"/>
    </source>
</evidence>